<dbReference type="CDD" id="cd03354">
    <property type="entry name" value="LbH_SAT"/>
    <property type="match status" value="1"/>
</dbReference>
<dbReference type="InterPro" id="IPR011004">
    <property type="entry name" value="Trimer_LpxA-like_sf"/>
</dbReference>
<dbReference type="EMBL" id="QXQA01000006">
    <property type="protein sequence ID" value="RIX52624.1"/>
    <property type="molecule type" value="Genomic_DNA"/>
</dbReference>
<comment type="caution">
    <text evidence="5">The sequence shown here is derived from an EMBL/GenBank/DDBJ whole genome shotgun (WGS) entry which is preliminary data.</text>
</comment>
<dbReference type="OrthoDB" id="9814490at2"/>
<dbReference type="InterPro" id="IPR045304">
    <property type="entry name" value="LbH_SAT"/>
</dbReference>
<evidence type="ECO:0000256" key="1">
    <source>
        <dbReference type="ARBA" id="ARBA00007274"/>
    </source>
</evidence>
<keyword evidence="6" id="KW-1185">Reference proteome</keyword>
<dbReference type="Gene3D" id="2.160.10.10">
    <property type="entry name" value="Hexapeptide repeat proteins"/>
    <property type="match status" value="1"/>
</dbReference>
<keyword evidence="2 5" id="KW-0808">Transferase</keyword>
<dbReference type="InterPro" id="IPR001451">
    <property type="entry name" value="Hexapep"/>
</dbReference>
<dbReference type="Pfam" id="PF00132">
    <property type="entry name" value="Hexapep"/>
    <property type="match status" value="1"/>
</dbReference>
<dbReference type="GO" id="GO:0016746">
    <property type="term" value="F:acyltransferase activity"/>
    <property type="evidence" value="ECO:0007669"/>
    <property type="project" value="UniProtKB-KW"/>
</dbReference>
<gene>
    <name evidence="5" type="ORF">D3P08_11410</name>
</gene>
<proteinExistence type="inferred from homology"/>
<protein>
    <submittedName>
        <fullName evidence="5">Serine acetyltransferase</fullName>
    </submittedName>
</protein>
<dbReference type="Proteomes" id="UP000266482">
    <property type="component" value="Unassembled WGS sequence"/>
</dbReference>
<evidence type="ECO:0000313" key="6">
    <source>
        <dbReference type="Proteomes" id="UP000266482"/>
    </source>
</evidence>
<evidence type="ECO:0000313" key="5">
    <source>
        <dbReference type="EMBL" id="RIX52624.1"/>
    </source>
</evidence>
<reference evidence="5 6" key="1">
    <citation type="submission" date="2018-09" db="EMBL/GenBank/DDBJ databases">
        <title>Paenibacillus aracenensis nov. sp. isolated from a cave in southern Spain.</title>
        <authorList>
            <person name="Jurado V."/>
            <person name="Gutierrez-Patricio S."/>
            <person name="Gonzalez-Pimentel J.L."/>
            <person name="Miller A.Z."/>
            <person name="Laiz L."/>
            <person name="Saiz-Jimenez C."/>
        </authorList>
    </citation>
    <scope>NUCLEOTIDE SEQUENCE [LARGE SCALE GENOMIC DNA]</scope>
    <source>
        <strain evidence="5 6">DSM 22867</strain>
    </source>
</reference>
<dbReference type="PANTHER" id="PTHR42811">
    <property type="entry name" value="SERINE ACETYLTRANSFERASE"/>
    <property type="match status" value="1"/>
</dbReference>
<dbReference type="PROSITE" id="PS00101">
    <property type="entry name" value="HEXAPEP_TRANSFERASES"/>
    <property type="match status" value="1"/>
</dbReference>
<dbReference type="AlphaFoldDB" id="A0A3A1UWH1"/>
<name>A0A3A1UWH1_9BACL</name>
<keyword evidence="4" id="KW-0012">Acyltransferase</keyword>
<dbReference type="SUPFAM" id="SSF51161">
    <property type="entry name" value="Trimeric LpxA-like enzymes"/>
    <property type="match status" value="1"/>
</dbReference>
<keyword evidence="3" id="KW-0677">Repeat</keyword>
<evidence type="ECO:0000256" key="2">
    <source>
        <dbReference type="ARBA" id="ARBA00022679"/>
    </source>
</evidence>
<evidence type="ECO:0000256" key="3">
    <source>
        <dbReference type="ARBA" id="ARBA00022737"/>
    </source>
</evidence>
<sequence length="216" mass="23926">MEVVFVVTFKELKYHWFSDLYRYEESMKVSMAKVFYRQFFFAGYHFMFWLRLCSYLKQKGKLCRPLYFLALVILQRYKYKYGIGISPSTKIGKGFYIGHFGGIVVNSNATIGENCVIMQGVTIGASNRGATKGVPTIGNNVYIGAGAKIIGNVRVGNYAAIGANAVVTKDVPDHAVVGGIPAKIISLEGSEGYISFPYPSEVLMKQAGLLPKTKEQ</sequence>
<organism evidence="5 6">
    <name type="scientific">Paenibacillus nanensis</name>
    <dbReference type="NCBI Taxonomy" id="393251"/>
    <lineage>
        <taxon>Bacteria</taxon>
        <taxon>Bacillati</taxon>
        <taxon>Bacillota</taxon>
        <taxon>Bacilli</taxon>
        <taxon>Bacillales</taxon>
        <taxon>Paenibacillaceae</taxon>
        <taxon>Paenibacillus</taxon>
    </lineage>
</organism>
<dbReference type="InterPro" id="IPR018357">
    <property type="entry name" value="Hexapep_transf_CS"/>
</dbReference>
<accession>A0A3A1UWH1</accession>
<evidence type="ECO:0000256" key="4">
    <source>
        <dbReference type="ARBA" id="ARBA00023315"/>
    </source>
</evidence>
<comment type="similarity">
    <text evidence="1">Belongs to the transferase hexapeptide repeat family.</text>
</comment>